<evidence type="ECO:0000256" key="1">
    <source>
        <dbReference type="ARBA" id="ARBA00023172"/>
    </source>
</evidence>
<dbReference type="InterPro" id="IPR022000">
    <property type="entry name" value="Min27-like_integrase_DNA_bind"/>
</dbReference>
<dbReference type="PANTHER" id="PTHR30349:SF64">
    <property type="entry name" value="PROPHAGE INTEGRASE INTD-RELATED"/>
    <property type="match status" value="1"/>
</dbReference>
<dbReference type="PROSITE" id="PS51898">
    <property type="entry name" value="TYR_RECOMBINASE"/>
    <property type="match status" value="1"/>
</dbReference>
<name>A0AAJ6NSE4_9CYAN</name>
<organism evidence="3 4">
    <name type="scientific">Halotia branconii CENA392</name>
    <dbReference type="NCBI Taxonomy" id="1539056"/>
    <lineage>
        <taxon>Bacteria</taxon>
        <taxon>Bacillati</taxon>
        <taxon>Cyanobacteriota</taxon>
        <taxon>Cyanophyceae</taxon>
        <taxon>Nostocales</taxon>
        <taxon>Nodulariaceae</taxon>
        <taxon>Halotia</taxon>
    </lineage>
</organism>
<dbReference type="Pfam" id="PF00589">
    <property type="entry name" value="Phage_integrase"/>
    <property type="match status" value="1"/>
</dbReference>
<dbReference type="PANTHER" id="PTHR30349">
    <property type="entry name" value="PHAGE INTEGRASE-RELATED"/>
    <property type="match status" value="1"/>
</dbReference>
<evidence type="ECO:0000313" key="3">
    <source>
        <dbReference type="EMBL" id="WGV25688.1"/>
    </source>
</evidence>
<dbReference type="Gene3D" id="1.10.443.10">
    <property type="entry name" value="Intergrase catalytic core"/>
    <property type="match status" value="1"/>
</dbReference>
<keyword evidence="4" id="KW-1185">Reference proteome</keyword>
<accession>A0AAJ6NSE4</accession>
<dbReference type="InterPro" id="IPR002104">
    <property type="entry name" value="Integrase_catalytic"/>
</dbReference>
<feature type="domain" description="Tyr recombinase" evidence="2">
    <location>
        <begin position="188"/>
        <end position="386"/>
    </location>
</feature>
<reference evidence="3 4" key="1">
    <citation type="journal article" date="2023" name="Limnol Oceanogr Lett">
        <title>Environmental adaptations by the intertidal Antarctic cyanobacterium Halotia branconii CENA392 as revealed using long-read genome sequencing.</title>
        <authorList>
            <person name="Dextro R.B."/>
            <person name="Delbaje E."/>
            <person name="Freitas P.N.N."/>
            <person name="Geraldes V."/>
            <person name="Pinto E."/>
            <person name="Long P.F."/>
            <person name="Fiore M.F."/>
        </authorList>
    </citation>
    <scope>NUCLEOTIDE SEQUENCE [LARGE SCALE GENOMIC DNA]</scope>
    <source>
        <strain evidence="3 4">CENA392</strain>
    </source>
</reference>
<dbReference type="RefSeq" id="WP_281482976.1">
    <property type="nucleotide sequence ID" value="NZ_CP124543.1"/>
</dbReference>
<dbReference type="AlphaFoldDB" id="A0AAJ6NSE4"/>
<gene>
    <name evidence="3" type="ORF">QI031_28875</name>
</gene>
<dbReference type="EMBL" id="CP124543">
    <property type="protein sequence ID" value="WGV25688.1"/>
    <property type="molecule type" value="Genomic_DNA"/>
</dbReference>
<dbReference type="Proteomes" id="UP001223520">
    <property type="component" value="Chromosome"/>
</dbReference>
<dbReference type="KEGG" id="hbq:QI031_28875"/>
<dbReference type="Pfam" id="PF12167">
    <property type="entry name" value="Arm-DNA-bind_2"/>
    <property type="match status" value="1"/>
</dbReference>
<evidence type="ECO:0000313" key="4">
    <source>
        <dbReference type="Proteomes" id="UP001223520"/>
    </source>
</evidence>
<dbReference type="InterPro" id="IPR050090">
    <property type="entry name" value="Tyrosine_recombinase_XerCD"/>
</dbReference>
<dbReference type="GO" id="GO:0003677">
    <property type="term" value="F:DNA binding"/>
    <property type="evidence" value="ECO:0007669"/>
    <property type="project" value="InterPro"/>
</dbReference>
<dbReference type="SUPFAM" id="SSF56349">
    <property type="entry name" value="DNA breaking-rejoining enzymes"/>
    <property type="match status" value="1"/>
</dbReference>
<dbReference type="InterPro" id="IPR013762">
    <property type="entry name" value="Integrase-like_cat_sf"/>
</dbReference>
<dbReference type="GO" id="GO:0015074">
    <property type="term" value="P:DNA integration"/>
    <property type="evidence" value="ECO:0007669"/>
    <property type="project" value="InterPro"/>
</dbReference>
<proteinExistence type="predicted"/>
<dbReference type="GO" id="GO:0006310">
    <property type="term" value="P:DNA recombination"/>
    <property type="evidence" value="ECO:0007669"/>
    <property type="project" value="UniProtKB-KW"/>
</dbReference>
<sequence length="386" mass="44954">MDDDKWINVDPRTKKLSLRFRVRGFSRQFYLSTGLTDNRRNREILRSKRDAIANDIIFNRFDDSLNSYRPKRLLAKESKESKLITQHSLFELWEKFTQFQEKQLEETTTRHKYKVIAVRIKKFPSQLVEDAPKIRDWLLANYSQFSVWETLIFLNRCCEWAVGSGYLTFNPFVNLQIKKPKRKSTKEDDYKAYNIEQRDFIIKAFELDHVNGHYADLIKFLFFTGCRHGEAFALRWSDIHSNCTRIKINKARNLFNIQKGTKNGKRRTFPCQQGSKLQSLLIQLRENANSSDDLIFRSKAGFPMNSDILGNCWRQSSCGLGVVRQLANGGKLPYLKPYSTRHTFATLAITSGVTPDKVALWIGDDVATVLKFYCHPESLSAECPDF</sequence>
<keyword evidence="1" id="KW-0233">DNA recombination</keyword>
<protein>
    <submittedName>
        <fullName evidence="3">Tyrosine-type recombinase/integrase</fullName>
    </submittedName>
</protein>
<dbReference type="InterPro" id="IPR011010">
    <property type="entry name" value="DNA_brk_join_enz"/>
</dbReference>
<evidence type="ECO:0000259" key="2">
    <source>
        <dbReference type="PROSITE" id="PS51898"/>
    </source>
</evidence>